<feature type="compositionally biased region" description="Basic and acidic residues" evidence="1">
    <location>
        <begin position="33"/>
        <end position="44"/>
    </location>
</feature>
<protein>
    <submittedName>
        <fullName evidence="2">Uncharacterized protein</fullName>
    </submittedName>
</protein>
<dbReference type="AlphaFoldDB" id="A0A4U6UYQ6"/>
<reference evidence="2" key="1">
    <citation type="submission" date="2019-03" db="EMBL/GenBank/DDBJ databases">
        <title>WGS assembly of Setaria viridis.</title>
        <authorList>
            <person name="Huang P."/>
            <person name="Jenkins J."/>
            <person name="Grimwood J."/>
            <person name="Barry K."/>
            <person name="Healey A."/>
            <person name="Mamidi S."/>
            <person name="Sreedasyam A."/>
            <person name="Shu S."/>
            <person name="Feldman M."/>
            <person name="Wu J."/>
            <person name="Yu Y."/>
            <person name="Chen C."/>
            <person name="Johnson J."/>
            <person name="Rokhsar D."/>
            <person name="Baxter I."/>
            <person name="Schmutz J."/>
            <person name="Brutnell T."/>
            <person name="Kellogg E."/>
        </authorList>
    </citation>
    <scope>NUCLEOTIDE SEQUENCE [LARGE SCALE GENOMIC DNA]</scope>
</reference>
<keyword evidence="3" id="KW-1185">Reference proteome</keyword>
<sequence length="44" mass="5264">MYSRFCKRTRKIKLTDGVDWQWRRDGKGKKGCSKAEEDEKDHSC</sequence>
<evidence type="ECO:0000256" key="1">
    <source>
        <dbReference type="SAM" id="MobiDB-lite"/>
    </source>
</evidence>
<dbReference type="EMBL" id="CM016555">
    <property type="protein sequence ID" value="TKW20514.1"/>
    <property type="molecule type" value="Genomic_DNA"/>
</dbReference>
<proteinExistence type="predicted"/>
<dbReference type="Proteomes" id="UP000298652">
    <property type="component" value="Chromosome 4"/>
</dbReference>
<gene>
    <name evidence="2" type="ORF">SEVIR_4G094100v2</name>
</gene>
<evidence type="ECO:0000313" key="3">
    <source>
        <dbReference type="Proteomes" id="UP000298652"/>
    </source>
</evidence>
<feature type="region of interest" description="Disordered" evidence="1">
    <location>
        <begin position="25"/>
        <end position="44"/>
    </location>
</feature>
<name>A0A4U6UYQ6_SETVI</name>
<evidence type="ECO:0000313" key="2">
    <source>
        <dbReference type="EMBL" id="TKW20514.1"/>
    </source>
</evidence>
<dbReference type="Gramene" id="TKW20514">
    <property type="protein sequence ID" value="TKW20514"/>
    <property type="gene ID" value="SEVIR_4G094100v2"/>
</dbReference>
<accession>A0A4U6UYQ6</accession>
<organism evidence="2 3">
    <name type="scientific">Setaria viridis</name>
    <name type="common">Green bristlegrass</name>
    <name type="synonym">Setaria italica subsp. viridis</name>
    <dbReference type="NCBI Taxonomy" id="4556"/>
    <lineage>
        <taxon>Eukaryota</taxon>
        <taxon>Viridiplantae</taxon>
        <taxon>Streptophyta</taxon>
        <taxon>Embryophyta</taxon>
        <taxon>Tracheophyta</taxon>
        <taxon>Spermatophyta</taxon>
        <taxon>Magnoliopsida</taxon>
        <taxon>Liliopsida</taxon>
        <taxon>Poales</taxon>
        <taxon>Poaceae</taxon>
        <taxon>PACMAD clade</taxon>
        <taxon>Panicoideae</taxon>
        <taxon>Panicodae</taxon>
        <taxon>Paniceae</taxon>
        <taxon>Cenchrinae</taxon>
        <taxon>Setaria</taxon>
    </lineage>
</organism>